<sequence>MPGAIFDLDGTLLDSNGLWAQVDDIFLSRHGLKKDADYIRAVTQMEYHASAAYVAWKYKLDLTPDEVIGEWEALSLEAYQTSVPLKEGAREAVTRLAAAGYRLALVTLSPPLLYEAALGRHGLLDYFYLAMTVPGDYAEGKDPALFAHVCDQLALQPVDCLGFEDDLKALSSMAALGIRAYAVADRRNLALRDQYASAGFMQRDWAAILADIDNYKLI</sequence>
<dbReference type="Gene3D" id="1.10.150.240">
    <property type="entry name" value="Putative phosphatase, domain 2"/>
    <property type="match status" value="1"/>
</dbReference>
<gene>
    <name evidence="1" type="ORF">ACKQTC_08815</name>
</gene>
<protein>
    <submittedName>
        <fullName evidence="1">HAD family hydrolase</fullName>
    </submittedName>
</protein>
<reference evidence="1 2" key="1">
    <citation type="journal article" date="2016" name="Int. J. Syst. Evol. Microbiol.">
        <title>Peptococcus simiae sp. nov., isolated from rhesus macaque faeces and emended description of the genus Peptococcus.</title>
        <authorList>
            <person name="Shkoporov A.N."/>
            <person name="Efimov B.A."/>
            <person name="Kondova I."/>
            <person name="Ouwerling B."/>
            <person name="Chaplin A.V."/>
            <person name="Shcherbakova V.A."/>
            <person name="Langermans J.A.M."/>
        </authorList>
    </citation>
    <scope>NUCLEOTIDE SEQUENCE [LARGE SCALE GENOMIC DNA]</scope>
    <source>
        <strain evidence="1 2">M108</strain>
    </source>
</reference>
<dbReference type="GO" id="GO:0016787">
    <property type="term" value="F:hydrolase activity"/>
    <property type="evidence" value="ECO:0007669"/>
    <property type="project" value="UniProtKB-KW"/>
</dbReference>
<dbReference type="SUPFAM" id="SSF56784">
    <property type="entry name" value="HAD-like"/>
    <property type="match status" value="1"/>
</dbReference>
<organism evidence="1 2">
    <name type="scientific">Peptococcus simiae</name>
    <dbReference type="NCBI Taxonomy" id="1643805"/>
    <lineage>
        <taxon>Bacteria</taxon>
        <taxon>Bacillati</taxon>
        <taxon>Bacillota</taxon>
        <taxon>Clostridia</taxon>
        <taxon>Eubacteriales</taxon>
        <taxon>Peptococcaceae</taxon>
        <taxon>Peptococcus</taxon>
    </lineage>
</organism>
<dbReference type="PANTHER" id="PTHR18901:SF38">
    <property type="entry name" value="PSEUDOURIDINE-5'-PHOSPHATASE"/>
    <property type="match status" value="1"/>
</dbReference>
<dbReference type="InterPro" id="IPR023214">
    <property type="entry name" value="HAD_sf"/>
</dbReference>
<dbReference type="InterPro" id="IPR023198">
    <property type="entry name" value="PGP-like_dom2"/>
</dbReference>
<dbReference type="InterPro" id="IPR036412">
    <property type="entry name" value="HAD-like_sf"/>
</dbReference>
<dbReference type="PANTHER" id="PTHR18901">
    <property type="entry name" value="2-DEOXYGLUCOSE-6-PHOSPHATE PHOSPHATASE 2"/>
    <property type="match status" value="1"/>
</dbReference>
<dbReference type="SFLD" id="SFLDS00003">
    <property type="entry name" value="Haloacid_Dehalogenase"/>
    <property type="match status" value="1"/>
</dbReference>
<keyword evidence="2" id="KW-1185">Reference proteome</keyword>
<accession>A0ABW9H358</accession>
<proteinExistence type="predicted"/>
<comment type="caution">
    <text evidence="1">The sequence shown here is derived from an EMBL/GenBank/DDBJ whole genome shotgun (WGS) entry which is preliminary data.</text>
</comment>
<keyword evidence="1" id="KW-0378">Hydrolase</keyword>
<evidence type="ECO:0000313" key="1">
    <source>
        <dbReference type="EMBL" id="MFM9414466.1"/>
    </source>
</evidence>
<name>A0ABW9H358_9FIRM</name>
<dbReference type="Pfam" id="PF00702">
    <property type="entry name" value="Hydrolase"/>
    <property type="match status" value="1"/>
</dbReference>
<dbReference type="CDD" id="cd07505">
    <property type="entry name" value="HAD_BPGM-like"/>
    <property type="match status" value="1"/>
</dbReference>
<evidence type="ECO:0000313" key="2">
    <source>
        <dbReference type="Proteomes" id="UP001631949"/>
    </source>
</evidence>
<dbReference type="Proteomes" id="UP001631949">
    <property type="component" value="Unassembled WGS sequence"/>
</dbReference>
<dbReference type="RefSeq" id="WP_408978072.1">
    <property type="nucleotide sequence ID" value="NZ_JBJUVG010000019.1"/>
</dbReference>
<dbReference type="EMBL" id="JBJUVG010000019">
    <property type="protein sequence ID" value="MFM9414466.1"/>
    <property type="molecule type" value="Genomic_DNA"/>
</dbReference>
<dbReference type="SFLD" id="SFLDG01129">
    <property type="entry name" value="C1.5:_HAD__Beta-PGM__Phosphata"/>
    <property type="match status" value="1"/>
</dbReference>
<dbReference type="Gene3D" id="3.40.50.1000">
    <property type="entry name" value="HAD superfamily/HAD-like"/>
    <property type="match status" value="1"/>
</dbReference>